<dbReference type="Proteomes" id="UP000279236">
    <property type="component" value="Unassembled WGS sequence"/>
</dbReference>
<organism evidence="1 2">
    <name type="scientific">Apiotrichum porosum</name>
    <dbReference type="NCBI Taxonomy" id="105984"/>
    <lineage>
        <taxon>Eukaryota</taxon>
        <taxon>Fungi</taxon>
        <taxon>Dikarya</taxon>
        <taxon>Basidiomycota</taxon>
        <taxon>Agaricomycotina</taxon>
        <taxon>Tremellomycetes</taxon>
        <taxon>Trichosporonales</taxon>
        <taxon>Trichosporonaceae</taxon>
        <taxon>Apiotrichum</taxon>
    </lineage>
</organism>
<name>A0A427XIG8_9TREE</name>
<proteinExistence type="predicted"/>
<evidence type="ECO:0000313" key="2">
    <source>
        <dbReference type="Proteomes" id="UP000279236"/>
    </source>
</evidence>
<gene>
    <name evidence="1" type="ORF">EHS24_002263</name>
</gene>
<dbReference type="RefSeq" id="XP_028473684.1">
    <property type="nucleotide sequence ID" value="XM_028618006.1"/>
</dbReference>
<comment type="caution">
    <text evidence="1">The sequence shown here is derived from an EMBL/GenBank/DDBJ whole genome shotgun (WGS) entry which is preliminary data.</text>
</comment>
<dbReference type="EMBL" id="RSCE01000012">
    <property type="protein sequence ID" value="RSH78537.1"/>
    <property type="molecule type" value="Genomic_DNA"/>
</dbReference>
<sequence length="76" mass="9339">MSASYHPICKGAPYNRANYGHHCRIEWTHGRRRCIFCYRTRSESQREDAMLQAQRAMYQQQQLQQQQQAYYYYRAR</sequence>
<protein>
    <submittedName>
        <fullName evidence="1">Uncharacterized protein</fullName>
    </submittedName>
</protein>
<reference evidence="1 2" key="1">
    <citation type="submission" date="2018-11" db="EMBL/GenBank/DDBJ databases">
        <title>Genome sequence of Apiotrichum porosum DSM 27194.</title>
        <authorList>
            <person name="Aliyu H."/>
            <person name="Gorte O."/>
            <person name="Ochsenreither K."/>
        </authorList>
    </citation>
    <scope>NUCLEOTIDE SEQUENCE [LARGE SCALE GENOMIC DNA]</scope>
    <source>
        <strain evidence="1 2">DSM 27194</strain>
    </source>
</reference>
<dbReference type="AlphaFoldDB" id="A0A427XIG8"/>
<accession>A0A427XIG8</accession>
<evidence type="ECO:0000313" key="1">
    <source>
        <dbReference type="EMBL" id="RSH78537.1"/>
    </source>
</evidence>
<dbReference type="GeneID" id="39586806"/>
<keyword evidence="2" id="KW-1185">Reference proteome</keyword>